<organism evidence="1 2">
    <name type="scientific">Sphingobacterium cellulitidis</name>
    <dbReference type="NCBI Taxonomy" id="1768011"/>
    <lineage>
        <taxon>Bacteria</taxon>
        <taxon>Pseudomonadati</taxon>
        <taxon>Bacteroidota</taxon>
        <taxon>Sphingobacteriia</taxon>
        <taxon>Sphingobacteriales</taxon>
        <taxon>Sphingobacteriaceae</taxon>
        <taxon>Sphingobacterium</taxon>
    </lineage>
</organism>
<dbReference type="Proteomes" id="UP000614460">
    <property type="component" value="Unassembled WGS sequence"/>
</dbReference>
<gene>
    <name evidence="1" type="ORF">GCM10011516_34510</name>
</gene>
<accession>A0A8H9G2M2</accession>
<reference evidence="1" key="1">
    <citation type="journal article" date="2014" name="Int. J. Syst. Evol. Microbiol.">
        <title>Complete genome sequence of Corynebacterium casei LMG S-19264T (=DSM 44701T), isolated from a smear-ripened cheese.</title>
        <authorList>
            <consortium name="US DOE Joint Genome Institute (JGI-PGF)"/>
            <person name="Walter F."/>
            <person name="Albersmeier A."/>
            <person name="Kalinowski J."/>
            <person name="Ruckert C."/>
        </authorList>
    </citation>
    <scope>NUCLEOTIDE SEQUENCE</scope>
    <source>
        <strain evidence="1">CGMCC 1.15966</strain>
    </source>
</reference>
<evidence type="ECO:0000313" key="1">
    <source>
        <dbReference type="EMBL" id="GGE33963.1"/>
    </source>
</evidence>
<comment type="caution">
    <text evidence="1">The sequence shown here is derived from an EMBL/GenBank/DDBJ whole genome shotgun (WGS) entry which is preliminary data.</text>
</comment>
<sequence>MSNIHFFDANAGSGNLGDLEKTLVVNNLLTIPLEKRNNDWVAEFIDHIAEANLAVSEPEIIMSSEGFPYFNLRSVEPGENFQAYVIKNKLGHLLQSGFGVALNTRKENPDWMFSYGDLMNYALRNEFYTDDHHFARNNEDFVIGNDEEILVGQPSEEILPSYARHQIREFLQYSGVRNPMVMLIARNYTDEDQVTQDLVFNITPKNFANEQEYKQAMSTISWFLPKHYSLVGLDSETVGSGFQPL</sequence>
<proteinExistence type="predicted"/>
<keyword evidence="2" id="KW-1185">Reference proteome</keyword>
<dbReference type="RefSeq" id="WP_182499681.1">
    <property type="nucleotide sequence ID" value="NZ_BMKM01000015.1"/>
</dbReference>
<dbReference type="AlphaFoldDB" id="A0A8H9G2M2"/>
<evidence type="ECO:0000313" key="2">
    <source>
        <dbReference type="Proteomes" id="UP000614460"/>
    </source>
</evidence>
<protein>
    <submittedName>
        <fullName evidence="1">Uncharacterized protein</fullName>
    </submittedName>
</protein>
<reference evidence="1" key="2">
    <citation type="submission" date="2020-09" db="EMBL/GenBank/DDBJ databases">
        <authorList>
            <person name="Sun Q."/>
            <person name="Zhou Y."/>
        </authorList>
    </citation>
    <scope>NUCLEOTIDE SEQUENCE</scope>
    <source>
        <strain evidence="1">CGMCC 1.15966</strain>
    </source>
</reference>
<dbReference type="EMBL" id="BMKM01000015">
    <property type="protein sequence ID" value="GGE33963.1"/>
    <property type="molecule type" value="Genomic_DNA"/>
</dbReference>
<name>A0A8H9G2M2_9SPHI</name>